<proteinExistence type="predicted"/>
<dbReference type="AlphaFoldDB" id="A0A1Y3PLQ3"/>
<evidence type="ECO:0000256" key="1">
    <source>
        <dbReference type="SAM" id="Phobius"/>
    </source>
</evidence>
<comment type="caution">
    <text evidence="2">The sequence shown here is derived from an EMBL/GenBank/DDBJ whole genome shotgun (WGS) entry which is preliminary data.</text>
</comment>
<dbReference type="EMBL" id="LZRT01000094">
    <property type="protein sequence ID" value="OUM86048.1"/>
    <property type="molecule type" value="Genomic_DNA"/>
</dbReference>
<organism evidence="2 3">
    <name type="scientific">Bacillus thermozeamaize</name>
    <dbReference type="NCBI Taxonomy" id="230954"/>
    <lineage>
        <taxon>Bacteria</taxon>
        <taxon>Bacillati</taxon>
        <taxon>Bacillota</taxon>
        <taxon>Bacilli</taxon>
        <taxon>Bacillales</taxon>
        <taxon>Bacillaceae</taxon>
        <taxon>Bacillus</taxon>
    </lineage>
</organism>
<keyword evidence="1" id="KW-1133">Transmembrane helix</keyword>
<name>A0A1Y3PLQ3_9BACI</name>
<accession>A0A1Y3PLQ3</accession>
<evidence type="ECO:0000313" key="3">
    <source>
        <dbReference type="Proteomes" id="UP000196475"/>
    </source>
</evidence>
<protein>
    <submittedName>
        <fullName evidence="2">Uncharacterized protein</fullName>
    </submittedName>
</protein>
<keyword evidence="1" id="KW-0472">Membrane</keyword>
<sequence length="72" mass="8683">MQPEVAEVARRTLWHFRWLVLVVLLVNGVWNLVVPGDIRRFLSVQSIGWAVFFLCWMWEGYFECWASCRRRP</sequence>
<evidence type="ECO:0000313" key="2">
    <source>
        <dbReference type="EMBL" id="OUM86048.1"/>
    </source>
</evidence>
<dbReference type="Proteomes" id="UP000196475">
    <property type="component" value="Unassembled WGS sequence"/>
</dbReference>
<feature type="transmembrane region" description="Helical" evidence="1">
    <location>
        <begin position="42"/>
        <end position="62"/>
    </location>
</feature>
<keyword evidence="1" id="KW-0812">Transmembrane</keyword>
<gene>
    <name evidence="2" type="ORF">BAA01_01485</name>
</gene>
<reference evidence="3" key="1">
    <citation type="submission" date="2016-06" db="EMBL/GenBank/DDBJ databases">
        <authorList>
            <person name="Nascimento L."/>
            <person name="Pereira R.V."/>
            <person name="Martins L.F."/>
            <person name="Quaggio R.B."/>
            <person name="Silva A.M."/>
            <person name="Setubal J.C."/>
        </authorList>
    </citation>
    <scope>NUCLEOTIDE SEQUENCE [LARGE SCALE GENOMIC DNA]</scope>
</reference>
<feature type="transmembrane region" description="Helical" evidence="1">
    <location>
        <begin position="12"/>
        <end position="30"/>
    </location>
</feature>